<dbReference type="RefSeq" id="WP_079570100.1">
    <property type="nucleotide sequence ID" value="NZ_LT670818.1"/>
</dbReference>
<reference evidence="1 2" key="1">
    <citation type="submission" date="2016-11" db="EMBL/GenBank/DDBJ databases">
        <authorList>
            <person name="Jaros S."/>
            <person name="Januszkiewicz K."/>
            <person name="Wedrychowicz H."/>
        </authorList>
    </citation>
    <scope>NUCLEOTIDE SEQUENCE [LARGE SCALE GENOMIC DNA]</scope>
    <source>
        <strain evidence="1 2">GAS242</strain>
    </source>
</reference>
<sequence>MHLPDDVALTTSNHHGKQLVTLYELWGDWVEAIGDDHDELFGGMLDAGDCLQASTFGFLHGYYRSAVANLRSAIELIAIGALGNLAPQDKDCVRWKKHNLGSFPFQSCVRKLRGATSGAVPVSVLKPSGRADSIYDELCPYTHSRPDARLFHGELQEDGGKFRISPLATRIACIERLGQRQLSSTRCSPLQINWELQE</sequence>
<dbReference type="Proteomes" id="UP000190675">
    <property type="component" value="Chromosome I"/>
</dbReference>
<protein>
    <submittedName>
        <fullName evidence="1">Uncharacterized protein</fullName>
    </submittedName>
</protein>
<dbReference type="EMBL" id="LT670818">
    <property type="protein sequence ID" value="SHH35571.1"/>
    <property type="molecule type" value="Genomic_DNA"/>
</dbReference>
<name>A0A1M5SAT4_9BRAD</name>
<dbReference type="OrthoDB" id="9255981at2"/>
<proteinExistence type="predicted"/>
<accession>A0A1M5SAT4</accession>
<organism evidence="1 2">
    <name type="scientific">Bradyrhizobium erythrophlei</name>
    <dbReference type="NCBI Taxonomy" id="1437360"/>
    <lineage>
        <taxon>Bacteria</taxon>
        <taxon>Pseudomonadati</taxon>
        <taxon>Pseudomonadota</taxon>
        <taxon>Alphaproteobacteria</taxon>
        <taxon>Hyphomicrobiales</taxon>
        <taxon>Nitrobacteraceae</taxon>
        <taxon>Bradyrhizobium</taxon>
    </lineage>
</organism>
<gene>
    <name evidence="1" type="ORF">SAMN05444169_7033</name>
</gene>
<evidence type="ECO:0000313" key="2">
    <source>
        <dbReference type="Proteomes" id="UP000190675"/>
    </source>
</evidence>
<evidence type="ECO:0000313" key="1">
    <source>
        <dbReference type="EMBL" id="SHH35571.1"/>
    </source>
</evidence>
<dbReference type="AlphaFoldDB" id="A0A1M5SAT4"/>